<evidence type="ECO:0000256" key="1">
    <source>
        <dbReference type="ARBA" id="ARBA00006479"/>
    </source>
</evidence>
<protein>
    <submittedName>
        <fullName evidence="3">Putative NBD/HSP70 family sugar kinase</fullName>
    </submittedName>
</protein>
<proteinExistence type="inferred from homology"/>
<dbReference type="EMBL" id="JACHIU010000001">
    <property type="protein sequence ID" value="MBB6471090.1"/>
    <property type="molecule type" value="Genomic_DNA"/>
</dbReference>
<dbReference type="Pfam" id="PF12802">
    <property type="entry name" value="MarR_2"/>
    <property type="match status" value="1"/>
</dbReference>
<evidence type="ECO:0000313" key="4">
    <source>
        <dbReference type="Proteomes" id="UP000555564"/>
    </source>
</evidence>
<comment type="caution">
    <text evidence="3">The sequence shown here is derived from an EMBL/GenBank/DDBJ whole genome shotgun (WGS) entry which is preliminary data.</text>
</comment>
<dbReference type="InterPro" id="IPR043129">
    <property type="entry name" value="ATPase_NBD"/>
</dbReference>
<evidence type="ECO:0000259" key="2">
    <source>
        <dbReference type="Pfam" id="PF12802"/>
    </source>
</evidence>
<sequence>MRAGNLALVLGELDRHGPLTRAALADGTGLTKTTVSKLVGDLIDAGLAVESGAVRDGERGRPGTAVRLSGHRVAALGLEINVDYLAACLVDLTREIRVTRTHPVDNRSLPPSEAIALLRSLATTVLTEAATLGLTIAGAVVALPGPVNPATGAVHRAPNLGWHDVAVTDILDLPLPVTVDNEANLAALGELWFGHGPSLGDFLHVSGEIGIGAGLVVAGDLFRGAHGFAGELGHVVVTPDGPPCRCGGSGCLERYAGQDALLSSGQTLSDLVTRLQASDPEAVTACTQAGTALGIALTTAVNLFDPDTIVLGGIYAPLFPWISTPAARTLHDRLNQMHPKVPTLIVSAAGTNAAPLGAAGSVIQQVIADPMPHIESPLTTPTP</sequence>
<evidence type="ECO:0000313" key="3">
    <source>
        <dbReference type="EMBL" id="MBB6471090.1"/>
    </source>
</evidence>
<gene>
    <name evidence="3" type="ORF">BJ992_000521</name>
</gene>
<dbReference type="PANTHER" id="PTHR18964">
    <property type="entry name" value="ROK (REPRESSOR, ORF, KINASE) FAMILY"/>
    <property type="match status" value="1"/>
</dbReference>
<accession>A0A7X0I9G5</accession>
<dbReference type="PANTHER" id="PTHR18964:SF149">
    <property type="entry name" value="BIFUNCTIONAL UDP-N-ACETYLGLUCOSAMINE 2-EPIMERASE_N-ACETYLMANNOSAMINE KINASE"/>
    <property type="match status" value="1"/>
</dbReference>
<keyword evidence="3" id="KW-0808">Transferase</keyword>
<dbReference type="InterPro" id="IPR036390">
    <property type="entry name" value="WH_DNA-bd_sf"/>
</dbReference>
<dbReference type="Gene3D" id="3.30.420.40">
    <property type="match status" value="2"/>
</dbReference>
<organism evidence="3 4">
    <name type="scientific">Sphaerisporangium rubeum</name>
    <dbReference type="NCBI Taxonomy" id="321317"/>
    <lineage>
        <taxon>Bacteria</taxon>
        <taxon>Bacillati</taxon>
        <taxon>Actinomycetota</taxon>
        <taxon>Actinomycetes</taxon>
        <taxon>Streptosporangiales</taxon>
        <taxon>Streptosporangiaceae</taxon>
        <taxon>Sphaerisporangium</taxon>
    </lineage>
</organism>
<dbReference type="Proteomes" id="UP000555564">
    <property type="component" value="Unassembled WGS sequence"/>
</dbReference>
<dbReference type="SUPFAM" id="SSF46785">
    <property type="entry name" value="Winged helix' DNA-binding domain"/>
    <property type="match status" value="1"/>
</dbReference>
<dbReference type="Pfam" id="PF00480">
    <property type="entry name" value="ROK"/>
    <property type="match status" value="1"/>
</dbReference>
<dbReference type="CDD" id="cd24076">
    <property type="entry name" value="ASKHA_ATPase_ROK_BsXylR-like"/>
    <property type="match status" value="1"/>
</dbReference>
<keyword evidence="3" id="KW-0418">Kinase</keyword>
<dbReference type="RefSeq" id="WP_246496502.1">
    <property type="nucleotide sequence ID" value="NZ_BAAALO010000018.1"/>
</dbReference>
<name>A0A7X0I9G5_9ACTN</name>
<dbReference type="InterPro" id="IPR000600">
    <property type="entry name" value="ROK"/>
</dbReference>
<comment type="similarity">
    <text evidence="1">Belongs to the ROK (NagC/XylR) family.</text>
</comment>
<dbReference type="GO" id="GO:0016301">
    <property type="term" value="F:kinase activity"/>
    <property type="evidence" value="ECO:0007669"/>
    <property type="project" value="UniProtKB-KW"/>
</dbReference>
<dbReference type="InterPro" id="IPR000835">
    <property type="entry name" value="HTH_MarR-typ"/>
</dbReference>
<feature type="domain" description="HTH marR-type" evidence="2">
    <location>
        <begin position="8"/>
        <end position="52"/>
    </location>
</feature>
<keyword evidence="4" id="KW-1185">Reference proteome</keyword>
<dbReference type="SUPFAM" id="SSF53067">
    <property type="entry name" value="Actin-like ATPase domain"/>
    <property type="match status" value="1"/>
</dbReference>
<dbReference type="InterPro" id="IPR036388">
    <property type="entry name" value="WH-like_DNA-bd_sf"/>
</dbReference>
<dbReference type="GO" id="GO:0003700">
    <property type="term" value="F:DNA-binding transcription factor activity"/>
    <property type="evidence" value="ECO:0007669"/>
    <property type="project" value="InterPro"/>
</dbReference>
<dbReference type="Gene3D" id="1.10.10.10">
    <property type="entry name" value="Winged helix-like DNA-binding domain superfamily/Winged helix DNA-binding domain"/>
    <property type="match status" value="1"/>
</dbReference>
<reference evidence="3 4" key="1">
    <citation type="submission" date="2020-08" db="EMBL/GenBank/DDBJ databases">
        <title>Sequencing the genomes of 1000 actinobacteria strains.</title>
        <authorList>
            <person name="Klenk H.-P."/>
        </authorList>
    </citation>
    <scope>NUCLEOTIDE SEQUENCE [LARGE SCALE GENOMIC DNA]</scope>
    <source>
        <strain evidence="3 4">DSM 44936</strain>
    </source>
</reference>
<dbReference type="AlphaFoldDB" id="A0A7X0I9G5"/>